<dbReference type="GeneID" id="8780024"/>
<evidence type="ECO:0000313" key="3">
    <source>
        <dbReference type="Proteomes" id="UP000002613"/>
    </source>
</evidence>
<dbReference type="PROSITE" id="PS50943">
    <property type="entry name" value="HTH_CROC1"/>
    <property type="match status" value="1"/>
</dbReference>
<organism evidence="2 3">
    <name type="scientific">Ferroglobus placidus (strain DSM 10642 / AEDII12DO)</name>
    <dbReference type="NCBI Taxonomy" id="589924"/>
    <lineage>
        <taxon>Archaea</taxon>
        <taxon>Methanobacteriati</taxon>
        <taxon>Methanobacteriota</taxon>
        <taxon>Archaeoglobi</taxon>
        <taxon>Archaeoglobales</taxon>
        <taxon>Archaeoglobaceae</taxon>
        <taxon>Ferroglobus</taxon>
    </lineage>
</organism>
<dbReference type="SUPFAM" id="SSF47413">
    <property type="entry name" value="lambda repressor-like DNA-binding domains"/>
    <property type="match status" value="1"/>
</dbReference>
<dbReference type="KEGG" id="fpl:Ferp_2482"/>
<dbReference type="PaxDb" id="589924-Ferp_2482"/>
<dbReference type="OrthoDB" id="42697at2157"/>
<dbReference type="HOGENOM" id="CLU_133047_1_0_2"/>
<dbReference type="STRING" id="589924.Ferp_2482"/>
<dbReference type="Proteomes" id="UP000002613">
    <property type="component" value="Chromosome"/>
</dbReference>
<dbReference type="PANTHER" id="PTHR40730">
    <property type="entry name" value="TRANSCRIPTIONAL REGULATOR PROTEIN-LIKE PROTEIN"/>
    <property type="match status" value="1"/>
</dbReference>
<dbReference type="CDD" id="cd00093">
    <property type="entry name" value="HTH_XRE"/>
    <property type="match status" value="1"/>
</dbReference>
<dbReference type="eggNOG" id="arCOG00017">
    <property type="taxonomic scope" value="Archaea"/>
</dbReference>
<keyword evidence="3" id="KW-1185">Reference proteome</keyword>
<dbReference type="PANTHER" id="PTHR40730:SF3">
    <property type="entry name" value="HTH CRO_C1-TYPE DOMAIN-CONTAINING PROTEIN"/>
    <property type="match status" value="1"/>
</dbReference>
<dbReference type="InterPro" id="IPR010982">
    <property type="entry name" value="Lambda_DNA-bd_dom_sf"/>
</dbReference>
<dbReference type="GO" id="GO:0003677">
    <property type="term" value="F:DNA binding"/>
    <property type="evidence" value="ECO:0007669"/>
    <property type="project" value="InterPro"/>
</dbReference>
<accession>D3S299</accession>
<dbReference type="RefSeq" id="WP_012966923.1">
    <property type="nucleotide sequence ID" value="NC_013849.1"/>
</dbReference>
<evidence type="ECO:0000313" key="2">
    <source>
        <dbReference type="EMBL" id="ADC66590.1"/>
    </source>
</evidence>
<reference evidence="3" key="1">
    <citation type="submission" date="2010-02" db="EMBL/GenBank/DDBJ databases">
        <title>Complete sequence of Ferroglobus placidus DSM 10642.</title>
        <authorList>
            <consortium name="US DOE Joint Genome Institute"/>
            <person name="Lucas S."/>
            <person name="Copeland A."/>
            <person name="Lapidus A."/>
            <person name="Cheng J.-F."/>
            <person name="Bruce D."/>
            <person name="Goodwin L."/>
            <person name="Pitluck S."/>
            <person name="Saunders E."/>
            <person name="Brettin T."/>
            <person name="Detter J.C."/>
            <person name="Han C."/>
            <person name="Tapia R."/>
            <person name="Larimer F."/>
            <person name="Land M."/>
            <person name="Hauser L."/>
            <person name="Kyrpides N."/>
            <person name="Ivanova N."/>
            <person name="Holmes D."/>
            <person name="Lovley D."/>
            <person name="Kyrpides N."/>
            <person name="Anderson I.J."/>
            <person name="Woyke T."/>
        </authorList>
    </citation>
    <scope>NUCLEOTIDE SEQUENCE [LARGE SCALE GENOMIC DNA]</scope>
    <source>
        <strain evidence="3">DSM 10642 / AEDII12DO</strain>
    </source>
</reference>
<protein>
    <submittedName>
        <fullName evidence="2">Transcriptional regulator, XRE family</fullName>
    </submittedName>
</protein>
<dbReference type="AlphaFoldDB" id="D3S299"/>
<dbReference type="Pfam" id="PF01381">
    <property type="entry name" value="HTH_3"/>
    <property type="match status" value="1"/>
</dbReference>
<dbReference type="Gene3D" id="1.10.260.40">
    <property type="entry name" value="lambda repressor-like DNA-binding domains"/>
    <property type="match status" value="1"/>
</dbReference>
<proteinExistence type="predicted"/>
<dbReference type="InterPro" id="IPR001387">
    <property type="entry name" value="Cro/C1-type_HTH"/>
</dbReference>
<dbReference type="EMBL" id="CP001899">
    <property type="protein sequence ID" value="ADC66590.1"/>
    <property type="molecule type" value="Genomic_DNA"/>
</dbReference>
<feature type="domain" description="HTH cro/C1-type" evidence="1">
    <location>
        <begin position="22"/>
        <end position="55"/>
    </location>
</feature>
<evidence type="ECO:0000259" key="1">
    <source>
        <dbReference type="PROSITE" id="PS50943"/>
    </source>
</evidence>
<gene>
    <name evidence="2" type="ordered locus">Ferp_2482</name>
</gene>
<sequence length="102" mass="11281">MGLKSPCEEVALKVLPMIRGELARELVERGLSKKEVAEILGVTVAAISQYTKGKRGVLKDERIRENIKDLAEEIVSGKIKGDDLSRKICEICGMIRKNAEQS</sequence>
<name>D3S299_FERPA</name>
<reference evidence="2 3" key="2">
    <citation type="journal article" date="2011" name="Stand. Genomic Sci.">
        <title>Complete genome sequence of Ferroglobus placidus AEDII12DO.</title>
        <authorList>
            <person name="Anderson I."/>
            <person name="Risso C."/>
            <person name="Holmes D."/>
            <person name="Lucas S."/>
            <person name="Copeland A."/>
            <person name="Lapidus A."/>
            <person name="Cheng J.F."/>
            <person name="Bruce D."/>
            <person name="Goodwin L."/>
            <person name="Pitluck S."/>
            <person name="Saunders E."/>
            <person name="Brettin T."/>
            <person name="Detter J.C."/>
            <person name="Han C."/>
            <person name="Tapia R."/>
            <person name="Larimer F."/>
            <person name="Land M."/>
            <person name="Hauser L."/>
            <person name="Woyke T."/>
            <person name="Lovley D."/>
            <person name="Kyrpides N."/>
            <person name="Ivanova N."/>
        </authorList>
    </citation>
    <scope>NUCLEOTIDE SEQUENCE [LARGE SCALE GENOMIC DNA]</scope>
    <source>
        <strain evidence="3">DSM 10642 / AEDII12DO</strain>
    </source>
</reference>